<dbReference type="SUPFAM" id="SSF52047">
    <property type="entry name" value="RNI-like"/>
    <property type="match status" value="1"/>
</dbReference>
<dbReference type="AlphaFoldDB" id="A0A0C9VDH6"/>
<evidence type="ECO:0000313" key="2">
    <source>
        <dbReference type="Proteomes" id="UP000054279"/>
    </source>
</evidence>
<dbReference type="InterPro" id="IPR032675">
    <property type="entry name" value="LRR_dom_sf"/>
</dbReference>
<keyword evidence="2" id="KW-1185">Reference proteome</keyword>
<sequence>MAAILSSLSTGQEHPLRSLKSLYIRRTSQAIDNLDISTAEQLITPWPGDIYKVTQYHRLDCLHDFFTGILDEQHLSLFNQCFPNIRRLSLNVLSFPPAYRFRNLAATFTFPKLEELFISAQPVLCSLLTRITMPELHTLSLKLDYSRLPRDALAPEITDNFTRCDFPKLKALRFHSFSFEFADHLSFVLASFKILQCLDFLDCTLPSTSFQGLLGSSTILDSLERITLWKTDWSIEGLILYLTARRTALSETMVCGLPMVVSIQDSKASHSRSIENAEEHEVSAEEIEGHRDWEREQGLDMKNAKWISKAEAMGVRFTTETISTIKV</sequence>
<gene>
    <name evidence="1" type="ORF">M422DRAFT_262381</name>
</gene>
<name>A0A0C9VDH6_SPHS4</name>
<dbReference type="Gene3D" id="3.80.10.10">
    <property type="entry name" value="Ribonuclease Inhibitor"/>
    <property type="match status" value="1"/>
</dbReference>
<evidence type="ECO:0000313" key="1">
    <source>
        <dbReference type="EMBL" id="KIJ35416.1"/>
    </source>
</evidence>
<proteinExistence type="predicted"/>
<evidence type="ECO:0008006" key="3">
    <source>
        <dbReference type="Google" id="ProtNLM"/>
    </source>
</evidence>
<dbReference type="Proteomes" id="UP000054279">
    <property type="component" value="Unassembled WGS sequence"/>
</dbReference>
<reference evidence="1 2" key="1">
    <citation type="submission" date="2014-06" db="EMBL/GenBank/DDBJ databases">
        <title>Evolutionary Origins and Diversification of the Mycorrhizal Mutualists.</title>
        <authorList>
            <consortium name="DOE Joint Genome Institute"/>
            <consortium name="Mycorrhizal Genomics Consortium"/>
            <person name="Kohler A."/>
            <person name="Kuo A."/>
            <person name="Nagy L.G."/>
            <person name="Floudas D."/>
            <person name="Copeland A."/>
            <person name="Barry K.W."/>
            <person name="Cichocki N."/>
            <person name="Veneault-Fourrey C."/>
            <person name="LaButti K."/>
            <person name="Lindquist E.A."/>
            <person name="Lipzen A."/>
            <person name="Lundell T."/>
            <person name="Morin E."/>
            <person name="Murat C."/>
            <person name="Riley R."/>
            <person name="Ohm R."/>
            <person name="Sun H."/>
            <person name="Tunlid A."/>
            <person name="Henrissat B."/>
            <person name="Grigoriev I.V."/>
            <person name="Hibbett D.S."/>
            <person name="Martin F."/>
        </authorList>
    </citation>
    <scope>NUCLEOTIDE SEQUENCE [LARGE SCALE GENOMIC DNA]</scope>
    <source>
        <strain evidence="1 2">SS14</strain>
    </source>
</reference>
<organism evidence="1 2">
    <name type="scientific">Sphaerobolus stellatus (strain SS14)</name>
    <dbReference type="NCBI Taxonomy" id="990650"/>
    <lineage>
        <taxon>Eukaryota</taxon>
        <taxon>Fungi</taxon>
        <taxon>Dikarya</taxon>
        <taxon>Basidiomycota</taxon>
        <taxon>Agaricomycotina</taxon>
        <taxon>Agaricomycetes</taxon>
        <taxon>Phallomycetidae</taxon>
        <taxon>Geastrales</taxon>
        <taxon>Sphaerobolaceae</taxon>
        <taxon>Sphaerobolus</taxon>
    </lineage>
</organism>
<accession>A0A0C9VDH6</accession>
<protein>
    <recommendedName>
        <fullName evidence="3">F-box domain-containing protein</fullName>
    </recommendedName>
</protein>
<dbReference type="EMBL" id="KN837189">
    <property type="protein sequence ID" value="KIJ35416.1"/>
    <property type="molecule type" value="Genomic_DNA"/>
</dbReference>
<dbReference type="HOGENOM" id="CLU_073663_0_0_1"/>